<dbReference type="InterPro" id="IPR041796">
    <property type="entry name" value="Mre11_N"/>
</dbReference>
<dbReference type="GO" id="GO:0008408">
    <property type="term" value="F:3'-5' exonuclease activity"/>
    <property type="evidence" value="ECO:0007669"/>
    <property type="project" value="InterPro"/>
</dbReference>
<evidence type="ECO:0000313" key="11">
    <source>
        <dbReference type="Proteomes" id="UP000007468"/>
    </source>
</evidence>
<keyword evidence="7" id="KW-0255">Endonuclease</keyword>
<accession>D6GQK9</accession>
<evidence type="ECO:0000259" key="9">
    <source>
        <dbReference type="Pfam" id="PF12320"/>
    </source>
</evidence>
<dbReference type="Pfam" id="PF00149">
    <property type="entry name" value="Metallophos"/>
    <property type="match status" value="1"/>
</dbReference>
<dbReference type="InterPro" id="IPR004843">
    <property type="entry name" value="Calcineurin-like_PHP"/>
</dbReference>
<evidence type="ECO:0000256" key="3">
    <source>
        <dbReference type="ARBA" id="ARBA00013365"/>
    </source>
</evidence>
<keyword evidence="11" id="KW-1185">Reference proteome</keyword>
<evidence type="ECO:0000256" key="7">
    <source>
        <dbReference type="RuleBase" id="RU363069"/>
    </source>
</evidence>
<reference evidence="11" key="1">
    <citation type="submission" date="2010-12" db="EMBL/GenBank/DDBJ databases">
        <title>The genome sequence of Filifactor alocis strain ATCC 35896.</title>
        <authorList>
            <consortium name="The Broad Institute Genome Sequencing Platform"/>
            <person name="Ward D."/>
            <person name="Earl A."/>
            <person name="Feldgarden M."/>
            <person name="Young S.K."/>
            <person name="Gargeya S."/>
            <person name="Zeng Q."/>
            <person name="Alvarado L."/>
            <person name="Berlin A."/>
            <person name="Bochicchio J."/>
            <person name="Chapman S.B."/>
            <person name="Chen Z."/>
            <person name="Freedman E."/>
            <person name="Gellesch M."/>
            <person name="Goldberg J."/>
            <person name="Griggs A."/>
            <person name="Gujja S."/>
            <person name="Heilman E."/>
            <person name="Heiman D."/>
            <person name="Howarth C."/>
            <person name="Mehta T."/>
            <person name="Neiman D."/>
            <person name="Pearson M."/>
            <person name="Roberts A."/>
            <person name="Saif S."/>
            <person name="Shea T."/>
            <person name="Shenoy N."/>
            <person name="Sisk P."/>
            <person name="Stolte C."/>
            <person name="Sykes S."/>
            <person name="White J."/>
            <person name="Yandava C."/>
            <person name="Izard J."/>
            <person name="Blanton J.M."/>
            <person name="Baranova O.V."/>
            <person name="Tanner A.C."/>
            <person name="Dewhirst F.E."/>
            <person name="Haas B."/>
            <person name="Nusbaum C."/>
            <person name="Birren B."/>
        </authorList>
    </citation>
    <scope>NUCLEOTIDE SEQUENCE [LARGE SCALE GENOMIC DNA]</scope>
    <source>
        <strain evidence="11">ATCC 35896 / D40 B5</strain>
    </source>
</reference>
<keyword evidence="7" id="KW-0233">DNA recombination</keyword>
<dbReference type="GO" id="GO:0006310">
    <property type="term" value="P:DNA recombination"/>
    <property type="evidence" value="ECO:0007669"/>
    <property type="project" value="UniProtKB-KW"/>
</dbReference>
<dbReference type="InterPro" id="IPR050535">
    <property type="entry name" value="DNA_Repair-Maintenance_Comp"/>
</dbReference>
<name>D6GQK9_FILAD</name>
<comment type="similarity">
    <text evidence="1 7">Belongs to the SbcD family.</text>
</comment>
<dbReference type="SUPFAM" id="SSF56300">
    <property type="entry name" value="Metallo-dependent phosphatases"/>
    <property type="match status" value="1"/>
</dbReference>
<dbReference type="PANTHER" id="PTHR30337">
    <property type="entry name" value="COMPONENT OF ATP-DEPENDENT DSDNA EXONUCLEASE"/>
    <property type="match status" value="1"/>
</dbReference>
<keyword evidence="4 7" id="KW-0540">Nuclease</keyword>
<gene>
    <name evidence="7 10" type="primary">sbcD</name>
    <name evidence="10" type="ordered locus">HMPREF0389_00984</name>
</gene>
<organism evidence="10 11">
    <name type="scientific">Filifactor alocis (strain ATCC 35896 / CCUG 47790 / D40 B5)</name>
    <name type="common">Fusobacterium alocis</name>
    <dbReference type="NCBI Taxonomy" id="546269"/>
    <lineage>
        <taxon>Bacteria</taxon>
        <taxon>Bacillati</taxon>
        <taxon>Bacillota</taxon>
        <taxon>Clostridia</taxon>
        <taxon>Peptostreptococcales</taxon>
        <taxon>Filifactoraceae</taxon>
        <taxon>Filifactor</taxon>
    </lineage>
</organism>
<dbReference type="InterPro" id="IPR029052">
    <property type="entry name" value="Metallo-depent_PP-like"/>
</dbReference>
<dbReference type="NCBIfam" id="TIGR00619">
    <property type="entry name" value="sbcd"/>
    <property type="match status" value="1"/>
</dbReference>
<evidence type="ECO:0000259" key="8">
    <source>
        <dbReference type="Pfam" id="PF00149"/>
    </source>
</evidence>
<dbReference type="InterPro" id="IPR004593">
    <property type="entry name" value="SbcD"/>
</dbReference>
<dbReference type="PANTHER" id="PTHR30337:SF0">
    <property type="entry name" value="NUCLEASE SBCCD SUBUNIT D"/>
    <property type="match status" value="1"/>
</dbReference>
<dbReference type="Gene3D" id="3.60.21.10">
    <property type="match status" value="1"/>
</dbReference>
<dbReference type="Proteomes" id="UP000007468">
    <property type="component" value="Chromosome"/>
</dbReference>
<comment type="function">
    <text evidence="7">SbcCD cleaves DNA hairpin structures. These structures can inhibit DNA replication and are intermediates in certain DNA recombination reactions. The complex acts as a 3'-&gt;5' double strand exonuclease that can open hairpins. It also has a 5' single-strand endonuclease activity.</text>
</comment>
<dbReference type="PATRIC" id="fig|546269.5.peg.1493"/>
<dbReference type="AlphaFoldDB" id="D6GQK9"/>
<sequence>MKILHLADLHIGKLLNGYSLLGEQEKVLKQVLSVIDEKKAEVVVISGDIYDRSIPPKEAMLLYNQFLRKVLIDRNIPVLAISGNHDSAERLEAGNALMEQVHYYVEGIFKKETKRVTIEDDDGEVDFYLIPFADVAQVRALLEDDEIRSFDDAMKKTVEHIVLRKGIRSVVLAHCYAVSESEEHEEEKIDSQKPLSIGGKEFVDAKCFDKFDYTALGHLHRRQKVGTDKVHYPGTLLKYSFSEEKHQKVILLVDLKGDGSVVMEEVPVELEKNVRTIEGRFEDIMEQALEDLHREDFVRFILEDEDMVPDAMGRLKQYYPNAMELRYVFREKEISQILSKTADRKHTVSEMAELFYQENYEEEMSVALKEEVSEILKELGGEEDETN</sequence>
<evidence type="ECO:0000256" key="2">
    <source>
        <dbReference type="ARBA" id="ARBA00011322"/>
    </source>
</evidence>
<evidence type="ECO:0000256" key="4">
    <source>
        <dbReference type="ARBA" id="ARBA00022722"/>
    </source>
</evidence>
<keyword evidence="6 7" id="KW-0269">Exonuclease</keyword>
<dbReference type="GO" id="GO:0004519">
    <property type="term" value="F:endonuclease activity"/>
    <property type="evidence" value="ECO:0007669"/>
    <property type="project" value="UniProtKB-KW"/>
</dbReference>
<feature type="domain" description="Nuclease SbcCD subunit D C-terminal" evidence="9">
    <location>
        <begin position="273"/>
        <end position="359"/>
    </location>
</feature>
<dbReference type="CDD" id="cd00840">
    <property type="entry name" value="MPP_Mre11_N"/>
    <property type="match status" value="1"/>
</dbReference>
<evidence type="ECO:0000256" key="1">
    <source>
        <dbReference type="ARBA" id="ARBA00010555"/>
    </source>
</evidence>
<dbReference type="GO" id="GO:0006260">
    <property type="term" value="P:DNA replication"/>
    <property type="evidence" value="ECO:0007669"/>
    <property type="project" value="UniProtKB-KW"/>
</dbReference>
<keyword evidence="7" id="KW-0235">DNA replication</keyword>
<evidence type="ECO:0000313" key="10">
    <source>
        <dbReference type="EMBL" id="EFE29062.1"/>
    </source>
</evidence>
<dbReference type="OrthoDB" id="9773856at2"/>
<protein>
    <recommendedName>
        <fullName evidence="3 7">Nuclease SbcCD subunit D</fullName>
    </recommendedName>
</protein>
<dbReference type="RefSeq" id="WP_014262974.1">
    <property type="nucleotide sequence ID" value="NC_016630.1"/>
</dbReference>
<dbReference type="InterPro" id="IPR026843">
    <property type="entry name" value="SbcD_C"/>
</dbReference>
<dbReference type="eggNOG" id="COG0420">
    <property type="taxonomic scope" value="Bacteria"/>
</dbReference>
<dbReference type="STRING" id="546269.HMPREF0389_00984"/>
<dbReference type="KEGG" id="faa:HMPREF0389_00984"/>
<evidence type="ECO:0000256" key="6">
    <source>
        <dbReference type="ARBA" id="ARBA00022839"/>
    </source>
</evidence>
<evidence type="ECO:0000256" key="5">
    <source>
        <dbReference type="ARBA" id="ARBA00022801"/>
    </source>
</evidence>
<dbReference type="Pfam" id="PF12320">
    <property type="entry name" value="SbcD_C"/>
    <property type="match status" value="1"/>
</dbReference>
<comment type="subunit">
    <text evidence="2 7">Heterodimer of SbcC and SbcD.</text>
</comment>
<proteinExistence type="inferred from homology"/>
<feature type="domain" description="Calcineurin-like phosphoesterase" evidence="8">
    <location>
        <begin position="1"/>
        <end position="221"/>
    </location>
</feature>
<dbReference type="EMBL" id="CP002390">
    <property type="protein sequence ID" value="EFE29062.1"/>
    <property type="molecule type" value="Genomic_DNA"/>
</dbReference>
<keyword evidence="5 7" id="KW-0378">Hydrolase</keyword>